<keyword evidence="2" id="KW-0812">Transmembrane</keyword>
<name>A0A8J4FQ90_9CHLO</name>
<comment type="caution">
    <text evidence="3">The sequence shown here is derived from an EMBL/GenBank/DDBJ whole genome shotgun (WGS) entry which is preliminary data.</text>
</comment>
<evidence type="ECO:0000313" key="3">
    <source>
        <dbReference type="EMBL" id="GIL81516.1"/>
    </source>
</evidence>
<feature type="region of interest" description="Disordered" evidence="1">
    <location>
        <begin position="209"/>
        <end position="336"/>
    </location>
</feature>
<proteinExistence type="predicted"/>
<evidence type="ECO:0000256" key="1">
    <source>
        <dbReference type="SAM" id="MobiDB-lite"/>
    </source>
</evidence>
<dbReference type="AlphaFoldDB" id="A0A8J4FQ90"/>
<feature type="compositionally biased region" description="Basic and acidic residues" evidence="1">
    <location>
        <begin position="319"/>
        <end position="328"/>
    </location>
</feature>
<protein>
    <submittedName>
        <fullName evidence="3">Uncharacterized protein</fullName>
    </submittedName>
</protein>
<evidence type="ECO:0000256" key="2">
    <source>
        <dbReference type="SAM" id="Phobius"/>
    </source>
</evidence>
<reference evidence="3" key="1">
    <citation type="journal article" date="2021" name="Proc. Natl. Acad. Sci. U.S.A.">
        <title>Three genomes in the algal genus Volvox reveal the fate of a haploid sex-determining region after a transition to homothallism.</title>
        <authorList>
            <person name="Yamamoto K."/>
            <person name="Hamaji T."/>
            <person name="Kawai-Toyooka H."/>
            <person name="Matsuzaki R."/>
            <person name="Takahashi F."/>
            <person name="Nishimura Y."/>
            <person name="Kawachi M."/>
            <person name="Noguchi H."/>
            <person name="Minakuchi Y."/>
            <person name="Umen J.G."/>
            <person name="Toyoda A."/>
            <person name="Nozaki H."/>
        </authorList>
    </citation>
    <scope>NUCLEOTIDE SEQUENCE</scope>
    <source>
        <strain evidence="4">NIES-3785</strain>
        <strain evidence="3">NIES-3786</strain>
    </source>
</reference>
<accession>A0A8J4FQ90</accession>
<dbReference type="Proteomes" id="UP000747110">
    <property type="component" value="Unassembled WGS sequence"/>
</dbReference>
<gene>
    <name evidence="3" type="ORF">Vretifemale_10484</name>
    <name evidence="4" type="ORF">Vretimale_994</name>
</gene>
<sequence length="336" mass="34986">MRELGYCDRTREIGRQVARIVEMSRYAHDIRIFKRMASATCDAISPYGTFGELLSASATFPFSRCGLAVVPGALLPQRGYASSSLFQFAVPSSQLSLARQPLGLGGSRLVHTVQSQVLLASAPVSFHPRISSSVAPARALSGGPPAPGDAPRAAEGLRDTARVVGAIVAVLIAGLGILGTFYAGFVINQITKELQAAGAGTKPAATATITTAAEDNNAPTRGRMASTSTQEHQVTPAPGVSVTEAKPPHASSSTSDMAAHQRTPEAGIRSQPAEAKTSSSTPSTSLHGAAVAVNSSPGPQPKRATWRSWLGSGLGWWKRRPDPRETEPHQLPAGPG</sequence>
<feature type="transmembrane region" description="Helical" evidence="2">
    <location>
        <begin position="163"/>
        <end position="185"/>
    </location>
</feature>
<keyword evidence="5" id="KW-1185">Reference proteome</keyword>
<evidence type="ECO:0000313" key="5">
    <source>
        <dbReference type="Proteomes" id="UP000747110"/>
    </source>
</evidence>
<feature type="compositionally biased region" description="Polar residues" evidence="1">
    <location>
        <begin position="276"/>
        <end position="286"/>
    </location>
</feature>
<evidence type="ECO:0000313" key="4">
    <source>
        <dbReference type="EMBL" id="GIL94827.1"/>
    </source>
</evidence>
<dbReference type="EMBL" id="BNCQ01000002">
    <property type="protein sequence ID" value="GIL94827.1"/>
    <property type="molecule type" value="Genomic_DNA"/>
</dbReference>
<keyword evidence="2" id="KW-1133">Transmembrane helix</keyword>
<organism evidence="3 5">
    <name type="scientific">Volvox reticuliferus</name>
    <dbReference type="NCBI Taxonomy" id="1737510"/>
    <lineage>
        <taxon>Eukaryota</taxon>
        <taxon>Viridiplantae</taxon>
        <taxon>Chlorophyta</taxon>
        <taxon>core chlorophytes</taxon>
        <taxon>Chlorophyceae</taxon>
        <taxon>CS clade</taxon>
        <taxon>Chlamydomonadales</taxon>
        <taxon>Volvocaceae</taxon>
        <taxon>Volvox</taxon>
    </lineage>
</organism>
<dbReference type="Proteomes" id="UP000722791">
    <property type="component" value="Unassembled WGS sequence"/>
</dbReference>
<dbReference type="EMBL" id="BNCP01000021">
    <property type="protein sequence ID" value="GIL81516.1"/>
    <property type="molecule type" value="Genomic_DNA"/>
</dbReference>
<keyword evidence="2" id="KW-0472">Membrane</keyword>
<dbReference type="OrthoDB" id="552433at2759"/>